<dbReference type="InterPro" id="IPR025665">
    <property type="entry name" value="Beta-barrel_OMP_2"/>
</dbReference>
<proteinExistence type="predicted"/>
<dbReference type="Pfam" id="PF13568">
    <property type="entry name" value="OMP_b-brl_2"/>
    <property type="match status" value="1"/>
</dbReference>
<name>A0A1H5P5K0_9FLAO</name>
<dbReference type="OrthoDB" id="1421140at2"/>
<sequence length="244" mass="26920">MKKILFSLLFILGISFAGVAQTYSYGLKGGVNYSMGGVIRGERSGTTNGQPDGPPNYWNGTAEGSGEMGFQFGAYGQVNFGKFFVRPEVVYNSIERTIDFPNFPTQYHEPFKAASHSVQKLDIPLLAGYNIWGPLDIYAGPVYSSIMDSTLEGEEDLDQVVVQNSPVNAQVGIKAEFGRFGVDLRYEHSLSTPEVQSLNFVHGDYGVNRAYYEDSAIDLVKVNVTFKIGGSDMQNRRRRGGNCY</sequence>
<protein>
    <submittedName>
        <fullName evidence="2">Outer membrane protein beta-barrel domain-containing protein</fullName>
    </submittedName>
</protein>
<feature type="domain" description="Outer membrane protein beta-barrel" evidence="1">
    <location>
        <begin position="20"/>
        <end position="191"/>
    </location>
</feature>
<dbReference type="Proteomes" id="UP000199448">
    <property type="component" value="Unassembled WGS sequence"/>
</dbReference>
<accession>A0A1H5P5K0</accession>
<dbReference type="EMBL" id="FNUG01000009">
    <property type="protein sequence ID" value="SEF09156.1"/>
    <property type="molecule type" value="Genomic_DNA"/>
</dbReference>
<evidence type="ECO:0000259" key="1">
    <source>
        <dbReference type="Pfam" id="PF13568"/>
    </source>
</evidence>
<evidence type="ECO:0000313" key="3">
    <source>
        <dbReference type="Proteomes" id="UP000199448"/>
    </source>
</evidence>
<reference evidence="2 3" key="1">
    <citation type="submission" date="2016-10" db="EMBL/GenBank/DDBJ databases">
        <authorList>
            <person name="de Groot N.N."/>
        </authorList>
    </citation>
    <scope>NUCLEOTIDE SEQUENCE [LARGE SCALE GENOMIC DNA]</scope>
    <source>
        <strain evidence="2 3">DSM 23553</strain>
    </source>
</reference>
<evidence type="ECO:0000313" key="2">
    <source>
        <dbReference type="EMBL" id="SEF09156.1"/>
    </source>
</evidence>
<keyword evidence="3" id="KW-1185">Reference proteome</keyword>
<gene>
    <name evidence="2" type="ORF">SAMN04488034_10937</name>
</gene>
<dbReference type="STRING" id="390640.SAMN04488034_10937"/>
<dbReference type="RefSeq" id="WP_093114086.1">
    <property type="nucleotide sequence ID" value="NZ_FNGG01000009.1"/>
</dbReference>
<organism evidence="2 3">
    <name type="scientific">Salinimicrobium catena</name>
    <dbReference type="NCBI Taxonomy" id="390640"/>
    <lineage>
        <taxon>Bacteria</taxon>
        <taxon>Pseudomonadati</taxon>
        <taxon>Bacteroidota</taxon>
        <taxon>Flavobacteriia</taxon>
        <taxon>Flavobacteriales</taxon>
        <taxon>Flavobacteriaceae</taxon>
        <taxon>Salinimicrobium</taxon>
    </lineage>
</organism>
<dbReference type="AlphaFoldDB" id="A0A1H5P5K0"/>